<keyword evidence="2" id="KW-0808">Transferase</keyword>
<dbReference type="Pfam" id="PF04970">
    <property type="entry name" value="LRAT"/>
    <property type="match status" value="1"/>
</dbReference>
<evidence type="ECO:0000256" key="3">
    <source>
        <dbReference type="ARBA" id="ARBA00022801"/>
    </source>
</evidence>
<accession>A0A7K6EQ36</accession>
<dbReference type="GO" id="GO:0016410">
    <property type="term" value="F:N-acyltransferase activity"/>
    <property type="evidence" value="ECO:0007669"/>
    <property type="project" value="TreeGrafter"/>
</dbReference>
<protein>
    <submittedName>
        <fullName evidence="6">HRSL1 enzyme</fullName>
    </submittedName>
</protein>
<dbReference type="InterPro" id="IPR051496">
    <property type="entry name" value="H-rev107_PLA/AT"/>
</dbReference>
<dbReference type="PANTHER" id="PTHR13943">
    <property type="entry name" value="HRAS-LIKE SUPPRESSOR - RELATED"/>
    <property type="match status" value="1"/>
</dbReference>
<dbReference type="GO" id="GO:0070292">
    <property type="term" value="P:N-acylphosphatidylethanolamine metabolic process"/>
    <property type="evidence" value="ECO:0007669"/>
    <property type="project" value="TreeGrafter"/>
</dbReference>
<proteinExistence type="inferred from homology"/>
<evidence type="ECO:0000256" key="4">
    <source>
        <dbReference type="ARBA" id="ARBA00023098"/>
    </source>
</evidence>
<dbReference type="InterPro" id="IPR007053">
    <property type="entry name" value="LRAT_dom"/>
</dbReference>
<name>A0A7K6EQ36_9PASS</name>
<feature type="non-terminal residue" evidence="6">
    <location>
        <position position="134"/>
    </location>
</feature>
<feature type="domain" description="LRAT" evidence="5">
    <location>
        <begin position="19"/>
        <end position="134"/>
    </location>
</feature>
<evidence type="ECO:0000313" key="6">
    <source>
        <dbReference type="EMBL" id="NWV40062.1"/>
    </source>
</evidence>
<evidence type="ECO:0000256" key="2">
    <source>
        <dbReference type="ARBA" id="ARBA00022679"/>
    </source>
</evidence>
<evidence type="ECO:0000259" key="5">
    <source>
        <dbReference type="PROSITE" id="PS51934"/>
    </source>
</evidence>
<dbReference type="Proteomes" id="UP000575029">
    <property type="component" value="Unassembled WGS sequence"/>
</dbReference>
<dbReference type="GO" id="GO:0008970">
    <property type="term" value="F:phospholipase A1 activity"/>
    <property type="evidence" value="ECO:0007669"/>
    <property type="project" value="TreeGrafter"/>
</dbReference>
<keyword evidence="4" id="KW-0443">Lipid metabolism</keyword>
<gene>
    <name evidence="6" type="primary">Hrasls_3</name>
    <name evidence="6" type="ORF">GRAPIC_R05763</name>
</gene>
<sequence length="134" mass="15244">EMNICWIAHGSCHPKPGDLIEIKWGLYQHWALYMGDGYVIHVTAVDENAQALPASTATLSTGKVKVKKELLTKVVGNDEWTVNNKYDWYCSPLPMEEIIRHAEGYIDKEVPYDLIRNSSEAFVENLRYGDQVSD</sequence>
<feature type="non-terminal residue" evidence="6">
    <location>
        <position position="1"/>
    </location>
</feature>
<comment type="caution">
    <text evidence="6">The sequence shown here is derived from an EMBL/GenBank/DDBJ whole genome shotgun (WGS) entry which is preliminary data.</text>
</comment>
<dbReference type="EMBL" id="VZRM01006029">
    <property type="protein sequence ID" value="NWV40062.1"/>
    <property type="molecule type" value="Genomic_DNA"/>
</dbReference>
<evidence type="ECO:0000313" key="7">
    <source>
        <dbReference type="Proteomes" id="UP000575029"/>
    </source>
</evidence>
<dbReference type="PANTHER" id="PTHR13943:SF37">
    <property type="entry name" value="PHOSPHOLIPASE A AND ACYLTRANSFERASE 1"/>
    <property type="match status" value="1"/>
</dbReference>
<dbReference type="GO" id="GO:0004623">
    <property type="term" value="F:phospholipase A2 activity"/>
    <property type="evidence" value="ECO:0007669"/>
    <property type="project" value="TreeGrafter"/>
</dbReference>
<keyword evidence="7" id="KW-1185">Reference proteome</keyword>
<organism evidence="6 7">
    <name type="scientific">Grantiella picta</name>
    <dbReference type="NCBI Taxonomy" id="266360"/>
    <lineage>
        <taxon>Eukaryota</taxon>
        <taxon>Metazoa</taxon>
        <taxon>Chordata</taxon>
        <taxon>Craniata</taxon>
        <taxon>Vertebrata</taxon>
        <taxon>Euteleostomi</taxon>
        <taxon>Archelosauria</taxon>
        <taxon>Archosauria</taxon>
        <taxon>Dinosauria</taxon>
        <taxon>Saurischia</taxon>
        <taxon>Theropoda</taxon>
        <taxon>Coelurosauria</taxon>
        <taxon>Aves</taxon>
        <taxon>Neognathae</taxon>
        <taxon>Neoaves</taxon>
        <taxon>Telluraves</taxon>
        <taxon>Australaves</taxon>
        <taxon>Passeriformes</taxon>
        <taxon>Meliphagoidea</taxon>
        <taxon>Meliphagidae</taxon>
        <taxon>Grantiella</taxon>
    </lineage>
</organism>
<evidence type="ECO:0000256" key="1">
    <source>
        <dbReference type="ARBA" id="ARBA00007824"/>
    </source>
</evidence>
<dbReference type="PROSITE" id="PS51934">
    <property type="entry name" value="LRAT"/>
    <property type="match status" value="1"/>
</dbReference>
<dbReference type="GO" id="GO:0005737">
    <property type="term" value="C:cytoplasm"/>
    <property type="evidence" value="ECO:0007669"/>
    <property type="project" value="TreeGrafter"/>
</dbReference>
<keyword evidence="3" id="KW-0378">Hydrolase</keyword>
<reference evidence="6 7" key="1">
    <citation type="submission" date="2019-09" db="EMBL/GenBank/DDBJ databases">
        <title>Bird 10,000 Genomes (B10K) Project - Family phase.</title>
        <authorList>
            <person name="Zhang G."/>
        </authorList>
    </citation>
    <scope>NUCLEOTIDE SEQUENCE [LARGE SCALE GENOMIC DNA]</scope>
    <source>
        <strain evidence="6">B10K-DU-029-50</strain>
        <tissue evidence="6">Heart</tissue>
    </source>
</reference>
<comment type="similarity">
    <text evidence="1">Belongs to the H-rev107 family.</text>
</comment>
<dbReference type="Gene3D" id="3.90.1720.10">
    <property type="entry name" value="endopeptidase domain like (from Nostoc punctiforme)"/>
    <property type="match status" value="1"/>
</dbReference>
<dbReference type="AlphaFoldDB" id="A0A7K6EQ36"/>